<sequence>MAWTQGPCAIRAALSGGALPWGSAPALWPGADPALADPGGGLMFASPPHRHPPPPRAHEGACGAGCARLLVRRTCWGAWAVRDEERPWPQTVWQRTGWLGGQPPGGVARGSRPLIDQGVAACTEASWACLCAALPAAPWARLGPGCLQALRSVRSEREVSWDSAAHSASVSRKKGQCHQLSTVLEKTEQPGVYLAFEGRTTVQVTQMKEKDHWVFQCQGEIHGQRFKHAKLIGRDPENNPAALAEFEQLAKDRGLNAESIFVPTQGESCSPASD</sequence>
<dbReference type="SUPFAM" id="SSF50814">
    <property type="entry name" value="Lipocalins"/>
    <property type="match status" value="1"/>
</dbReference>
<comment type="similarity">
    <text evidence="2">Belongs to the calycin superfamily. Lipocalin family.</text>
</comment>
<dbReference type="InterPro" id="IPR000566">
    <property type="entry name" value="Lipocln_cytosolic_FA-bd_dom"/>
</dbReference>
<dbReference type="STRING" id="9986.ENSOCUP00000032030"/>
<dbReference type="PANTHER" id="PTHR11430">
    <property type="entry name" value="LIPOCALIN"/>
    <property type="match status" value="1"/>
</dbReference>
<dbReference type="Gene3D" id="2.40.128.20">
    <property type="match status" value="1"/>
</dbReference>
<evidence type="ECO:0000256" key="2">
    <source>
        <dbReference type="ARBA" id="ARBA00006889"/>
    </source>
</evidence>
<dbReference type="AlphaFoldDB" id="A0A5F9CEI8"/>
<dbReference type="InterPro" id="IPR012674">
    <property type="entry name" value="Calycin"/>
</dbReference>
<dbReference type="GO" id="GO:0036094">
    <property type="term" value="F:small molecule binding"/>
    <property type="evidence" value="ECO:0007669"/>
    <property type="project" value="InterPro"/>
</dbReference>
<comment type="subcellular location">
    <subcellularLocation>
        <location evidence="1">Secreted</location>
    </subcellularLocation>
</comment>
<keyword evidence="3" id="KW-0964">Secreted</keyword>
<evidence type="ECO:0000313" key="6">
    <source>
        <dbReference type="Ensembl" id="ENSOCUP00000032030.1"/>
    </source>
</evidence>
<evidence type="ECO:0000256" key="1">
    <source>
        <dbReference type="ARBA" id="ARBA00004613"/>
    </source>
</evidence>
<dbReference type="SMR" id="A0A5F9CEI8"/>
<dbReference type="GO" id="GO:0005615">
    <property type="term" value="C:extracellular space"/>
    <property type="evidence" value="ECO:0007669"/>
    <property type="project" value="TreeGrafter"/>
</dbReference>
<dbReference type="InParanoid" id="A0A5F9CEI8"/>
<dbReference type="Ensembl" id="ENSOCUT00000058677.1">
    <property type="protein sequence ID" value="ENSOCUP00000032030.1"/>
    <property type="gene ID" value="ENSOCUG00000028189.2"/>
</dbReference>
<dbReference type="Pfam" id="PF00061">
    <property type="entry name" value="Lipocalin"/>
    <property type="match status" value="1"/>
</dbReference>
<accession>A0A5F9CEI8</accession>
<evidence type="ECO:0000259" key="5">
    <source>
        <dbReference type="Pfam" id="PF00061"/>
    </source>
</evidence>
<dbReference type="GeneTree" id="ENSGT01050000244868"/>
<organism evidence="6 7">
    <name type="scientific">Oryctolagus cuniculus</name>
    <name type="common">Rabbit</name>
    <dbReference type="NCBI Taxonomy" id="9986"/>
    <lineage>
        <taxon>Eukaryota</taxon>
        <taxon>Metazoa</taxon>
        <taxon>Chordata</taxon>
        <taxon>Craniata</taxon>
        <taxon>Vertebrata</taxon>
        <taxon>Euteleostomi</taxon>
        <taxon>Mammalia</taxon>
        <taxon>Eutheria</taxon>
        <taxon>Euarchontoglires</taxon>
        <taxon>Glires</taxon>
        <taxon>Lagomorpha</taxon>
        <taxon>Leporidae</taxon>
        <taxon>Oryctolagus</taxon>
    </lineage>
</organism>
<reference evidence="6 7" key="1">
    <citation type="journal article" date="2011" name="Nature">
        <title>A high-resolution map of human evolutionary constraint using 29 mammals.</title>
        <authorList>
            <person name="Lindblad-Toh K."/>
            <person name="Garber M."/>
            <person name="Zuk O."/>
            <person name="Lin M.F."/>
            <person name="Parker B.J."/>
            <person name="Washietl S."/>
            <person name="Kheradpour P."/>
            <person name="Ernst J."/>
            <person name="Jordan G."/>
            <person name="Mauceli E."/>
            <person name="Ward L.D."/>
            <person name="Lowe C.B."/>
            <person name="Holloway A.K."/>
            <person name="Clamp M."/>
            <person name="Gnerre S."/>
            <person name="Alfoldi J."/>
            <person name="Beal K."/>
            <person name="Chang J."/>
            <person name="Clawson H."/>
            <person name="Cuff J."/>
            <person name="Di Palma F."/>
            <person name="Fitzgerald S."/>
            <person name="Flicek P."/>
            <person name="Guttman M."/>
            <person name="Hubisz M.J."/>
            <person name="Jaffe D.B."/>
            <person name="Jungreis I."/>
            <person name="Kent W.J."/>
            <person name="Kostka D."/>
            <person name="Lara M."/>
            <person name="Martins A.L."/>
            <person name="Massingham T."/>
            <person name="Moltke I."/>
            <person name="Raney B.J."/>
            <person name="Rasmussen M.D."/>
            <person name="Robinson J."/>
            <person name="Stark A."/>
            <person name="Vilella A.J."/>
            <person name="Wen J."/>
            <person name="Xie X."/>
            <person name="Zody M.C."/>
            <person name="Baldwin J."/>
            <person name="Bloom T."/>
            <person name="Chin C.W."/>
            <person name="Heiman D."/>
            <person name="Nicol R."/>
            <person name="Nusbaum C."/>
            <person name="Young S."/>
            <person name="Wilkinson J."/>
            <person name="Worley K.C."/>
            <person name="Kovar C.L."/>
            <person name="Muzny D.M."/>
            <person name="Gibbs R.A."/>
            <person name="Cree A."/>
            <person name="Dihn H.H."/>
            <person name="Fowler G."/>
            <person name="Jhangiani S."/>
            <person name="Joshi V."/>
            <person name="Lee S."/>
            <person name="Lewis L.R."/>
            <person name="Nazareth L.V."/>
            <person name="Okwuonu G."/>
            <person name="Santibanez J."/>
            <person name="Warren W.C."/>
            <person name="Mardis E.R."/>
            <person name="Weinstock G.M."/>
            <person name="Wilson R.K."/>
            <person name="Delehaunty K."/>
            <person name="Dooling D."/>
            <person name="Fronik C."/>
            <person name="Fulton L."/>
            <person name="Fulton B."/>
            <person name="Graves T."/>
            <person name="Minx P."/>
            <person name="Sodergren E."/>
            <person name="Birney E."/>
            <person name="Margulies E.H."/>
            <person name="Herrero J."/>
            <person name="Green E.D."/>
            <person name="Haussler D."/>
            <person name="Siepel A."/>
            <person name="Goldman N."/>
            <person name="Pollard K.S."/>
            <person name="Pedersen J.S."/>
            <person name="Lander E.S."/>
            <person name="Kellis M."/>
        </authorList>
    </citation>
    <scope>NUCLEOTIDE SEQUENCE [LARGE SCALE GENOMIC DNA]</scope>
    <source>
        <strain evidence="7">Thorbecke</strain>
    </source>
</reference>
<reference evidence="6" key="3">
    <citation type="submission" date="2025-09" db="UniProtKB">
        <authorList>
            <consortium name="Ensembl"/>
        </authorList>
    </citation>
    <scope>IDENTIFICATION</scope>
    <source>
        <strain evidence="6">Thorbecke</strain>
    </source>
</reference>
<reference evidence="6" key="2">
    <citation type="submission" date="2025-08" db="UniProtKB">
        <authorList>
            <consortium name="Ensembl"/>
        </authorList>
    </citation>
    <scope>IDENTIFICATION</scope>
    <source>
        <strain evidence="6">Thorbecke</strain>
    </source>
</reference>
<dbReference type="PRINTS" id="PR01175">
    <property type="entry name" value="VNEBNERGLAND"/>
</dbReference>
<keyword evidence="7" id="KW-1185">Reference proteome</keyword>
<evidence type="ECO:0000256" key="3">
    <source>
        <dbReference type="ARBA" id="ARBA00022525"/>
    </source>
</evidence>
<dbReference type="PANTHER" id="PTHR11430:SF124">
    <property type="entry name" value="LIPOCALIN 1-LIKE PROTEIN 1-RELATED"/>
    <property type="match status" value="1"/>
</dbReference>
<proteinExistence type="inferred from homology"/>
<keyword evidence="4" id="KW-0732">Signal</keyword>
<feature type="domain" description="Lipocalin/cytosolic fatty-acid binding" evidence="5">
    <location>
        <begin position="171"/>
        <end position="265"/>
    </location>
</feature>
<evidence type="ECO:0000256" key="4">
    <source>
        <dbReference type="ARBA" id="ARBA00022729"/>
    </source>
</evidence>
<dbReference type="Proteomes" id="UP000001811">
    <property type="component" value="Unplaced"/>
</dbReference>
<evidence type="ECO:0000313" key="7">
    <source>
        <dbReference type="Proteomes" id="UP000001811"/>
    </source>
</evidence>
<dbReference type="Bgee" id="ENSOCUG00000028189">
    <property type="expression patterns" value="Expressed in brain and 2 other cell types or tissues"/>
</dbReference>
<dbReference type="InterPro" id="IPR002450">
    <property type="entry name" value="von_Ebner_gland"/>
</dbReference>
<name>A0A5F9CEI8_RABIT</name>
<dbReference type="InterPro" id="IPR002345">
    <property type="entry name" value="Lipocalin"/>
</dbReference>
<protein>
    <recommendedName>
        <fullName evidence="5">Lipocalin/cytosolic fatty-acid binding domain-containing protein</fullName>
    </recommendedName>
</protein>